<protein>
    <submittedName>
        <fullName evidence="1">Uncharacterized protein</fullName>
    </submittedName>
</protein>
<evidence type="ECO:0000313" key="2">
    <source>
        <dbReference type="Proteomes" id="UP001500604"/>
    </source>
</evidence>
<comment type="caution">
    <text evidence="1">The sequence shown here is derived from an EMBL/GenBank/DDBJ whole genome shotgun (WGS) entry which is preliminary data.</text>
</comment>
<gene>
    <name evidence="1" type="ORF">GCM10023116_15020</name>
</gene>
<sequence length="81" mass="9594">MLKDVTQTHSEQSEFDWNLVPTLPVSGFVDYEKIHSPMVRKLIMREEVKRLESQLESKQGKTSRSSGRIMARISKLYRWLR</sequence>
<accession>A0ABP8UZ61</accession>
<keyword evidence="2" id="KW-1185">Reference proteome</keyword>
<evidence type="ECO:0000313" key="1">
    <source>
        <dbReference type="EMBL" id="GAA4649228.1"/>
    </source>
</evidence>
<name>A0ABP8UZ61_9GAMM</name>
<reference evidence="2" key="1">
    <citation type="journal article" date="2019" name="Int. J. Syst. Evol. Microbiol.">
        <title>The Global Catalogue of Microorganisms (GCM) 10K type strain sequencing project: providing services to taxonomists for standard genome sequencing and annotation.</title>
        <authorList>
            <consortium name="The Broad Institute Genomics Platform"/>
            <consortium name="The Broad Institute Genome Sequencing Center for Infectious Disease"/>
            <person name="Wu L."/>
            <person name="Ma J."/>
        </authorList>
    </citation>
    <scope>NUCLEOTIDE SEQUENCE [LARGE SCALE GENOMIC DNA]</scope>
    <source>
        <strain evidence="2">JCM 17805</strain>
    </source>
</reference>
<dbReference type="Proteomes" id="UP001500604">
    <property type="component" value="Unassembled WGS sequence"/>
</dbReference>
<proteinExistence type="predicted"/>
<organism evidence="1 2">
    <name type="scientific">Kistimonas scapharcae</name>
    <dbReference type="NCBI Taxonomy" id="1036133"/>
    <lineage>
        <taxon>Bacteria</taxon>
        <taxon>Pseudomonadati</taxon>
        <taxon>Pseudomonadota</taxon>
        <taxon>Gammaproteobacteria</taxon>
        <taxon>Oceanospirillales</taxon>
        <taxon>Endozoicomonadaceae</taxon>
        <taxon>Kistimonas</taxon>
    </lineage>
</organism>
<dbReference type="EMBL" id="BAABFL010000125">
    <property type="protein sequence ID" value="GAA4649228.1"/>
    <property type="molecule type" value="Genomic_DNA"/>
</dbReference>